<evidence type="ECO:0000313" key="3">
    <source>
        <dbReference type="Proteomes" id="UP000483802"/>
    </source>
</evidence>
<evidence type="ECO:0000256" key="1">
    <source>
        <dbReference type="SAM" id="MobiDB-lite"/>
    </source>
</evidence>
<keyword evidence="3" id="KW-1185">Reference proteome</keyword>
<proteinExistence type="predicted"/>
<feature type="region of interest" description="Disordered" evidence="1">
    <location>
        <begin position="102"/>
        <end position="136"/>
    </location>
</feature>
<feature type="compositionally biased region" description="Pro residues" evidence="1">
    <location>
        <begin position="113"/>
        <end position="124"/>
    </location>
</feature>
<name>A0A6L6XAI4_9ACTN</name>
<comment type="caution">
    <text evidence="2">The sequence shown here is derived from an EMBL/GenBank/DDBJ whole genome shotgun (WGS) entry which is preliminary data.</text>
</comment>
<reference evidence="2 3" key="1">
    <citation type="submission" date="2019-11" db="EMBL/GenBank/DDBJ databases">
        <title>Streptomyces typhae sp. nov., a novel endophytic actinomycete isolated from the root of cattail pollen (Typha angustifolia L.).</title>
        <authorList>
            <person name="Peng C."/>
        </authorList>
    </citation>
    <scope>NUCLEOTIDE SEQUENCE [LARGE SCALE GENOMIC DNA]</scope>
    <source>
        <strain evidence="3">p1417</strain>
    </source>
</reference>
<sequence length="136" mass="14192">MPPTTSKTIADRIEDLYGQPIAVLEAYVESNPTGTMLAALTSSHADLQLAERTIAFQLQRLRELAAPRGEVGPVEAGHLLDCARRIAESVAARDAHAKTADAVLNSLHRTPVTPSPPPAAPAVPAPAVAPAAPPVR</sequence>
<organism evidence="2 3">
    <name type="scientific">Streptomyces typhae</name>
    <dbReference type="NCBI Taxonomy" id="2681492"/>
    <lineage>
        <taxon>Bacteria</taxon>
        <taxon>Bacillati</taxon>
        <taxon>Actinomycetota</taxon>
        <taxon>Actinomycetes</taxon>
        <taxon>Kitasatosporales</taxon>
        <taxon>Streptomycetaceae</taxon>
        <taxon>Streptomyces</taxon>
    </lineage>
</organism>
<dbReference type="Proteomes" id="UP000483802">
    <property type="component" value="Unassembled WGS sequence"/>
</dbReference>
<dbReference type="AlphaFoldDB" id="A0A6L6XAI4"/>
<dbReference type="RefSeq" id="WP_157169284.1">
    <property type="nucleotide sequence ID" value="NZ_WPNZ01000031.1"/>
</dbReference>
<dbReference type="EMBL" id="WPNZ01000031">
    <property type="protein sequence ID" value="MVO90269.1"/>
    <property type="molecule type" value="Genomic_DNA"/>
</dbReference>
<protein>
    <submittedName>
        <fullName evidence="2">Uncharacterized protein</fullName>
    </submittedName>
</protein>
<accession>A0A6L6XAI4</accession>
<evidence type="ECO:0000313" key="2">
    <source>
        <dbReference type="EMBL" id="MVO90269.1"/>
    </source>
</evidence>
<gene>
    <name evidence="2" type="ORF">GPA10_37350</name>
</gene>